<dbReference type="GO" id="GO:0006355">
    <property type="term" value="P:regulation of DNA-templated transcription"/>
    <property type="evidence" value="ECO:0007669"/>
    <property type="project" value="InterPro"/>
</dbReference>
<dbReference type="SMART" id="SM00267">
    <property type="entry name" value="GGDEF"/>
    <property type="match status" value="1"/>
</dbReference>
<dbReference type="InterPro" id="IPR003018">
    <property type="entry name" value="GAF"/>
</dbReference>
<dbReference type="CDD" id="cd00130">
    <property type="entry name" value="PAS"/>
    <property type="match status" value="1"/>
</dbReference>
<feature type="transmembrane region" description="Helical" evidence="1">
    <location>
        <begin position="241"/>
        <end position="262"/>
    </location>
</feature>
<dbReference type="InterPro" id="IPR013767">
    <property type="entry name" value="PAS_fold"/>
</dbReference>
<dbReference type="InterPro" id="IPR029787">
    <property type="entry name" value="Nucleotide_cyclase"/>
</dbReference>
<dbReference type="Pfam" id="PF00989">
    <property type="entry name" value="PAS"/>
    <property type="match status" value="1"/>
</dbReference>
<dbReference type="EMBL" id="UOFE01000046">
    <property type="protein sequence ID" value="VAW55120.1"/>
    <property type="molecule type" value="Genomic_DNA"/>
</dbReference>
<dbReference type="NCBIfam" id="TIGR00229">
    <property type="entry name" value="sensory_box"/>
    <property type="match status" value="1"/>
</dbReference>
<evidence type="ECO:0000259" key="2">
    <source>
        <dbReference type="PROSITE" id="PS50113"/>
    </source>
</evidence>
<reference evidence="5" key="1">
    <citation type="submission" date="2018-06" db="EMBL/GenBank/DDBJ databases">
        <authorList>
            <person name="Zhirakovskaya E."/>
        </authorList>
    </citation>
    <scope>NUCLEOTIDE SEQUENCE</scope>
</reference>
<organism evidence="5">
    <name type="scientific">hydrothermal vent metagenome</name>
    <dbReference type="NCBI Taxonomy" id="652676"/>
    <lineage>
        <taxon>unclassified sequences</taxon>
        <taxon>metagenomes</taxon>
        <taxon>ecological metagenomes</taxon>
    </lineage>
</organism>
<dbReference type="NCBIfam" id="TIGR00254">
    <property type="entry name" value="GGDEF"/>
    <property type="match status" value="1"/>
</dbReference>
<dbReference type="InterPro" id="IPR000160">
    <property type="entry name" value="GGDEF_dom"/>
</dbReference>
<sequence>MIKGRTNYWIGFILLALIISFFFYKSVFKDLPLDETLSTIEEVQDLQVQLHRDLLRYRSNQIKQYDILNNTLLKLDSNIMYLSNSNVANNEIGTEVIRNLKSLIKNESDLVEDFKTHHSILQNSLFYIFNVSTDLYSTKPKAQSKQKLRTTAELITLLLEYNENPEDKIANRIYPLIDSLNQSPDTDTNALINHSLMIIERLPEIDEIINRFNSLNVENQIILIKNTVSNLKEKQEKNAQLFNILLFLCTIYLVFYILYIFITLRKNEAELSNSNDKLNDEVKLRTRTEKALYQLVNIDNNRNTNNDEDRILFLLNALCQSLDAEYAYISRTNASGTSAEMIGLLDHGMFTSNITYKLIDTPCEEVIKNHRLVHDKDFSNYFPDCHHEFLQDAVSYLGVSLIDKNENSIGLLAIASKSPISDTNLAENILTIATSRSIIELEYQIEINNNKRYKQGLAQIDDWIARLITEGYDRHAFFKNVCRAAQDITGSQLAAFPALHSDEENYHFIAASGLQSEKLESLSMRIDDGGLCAWTIANNKKQLINDVATHSRAKKQLTDIVNIKSALLTPVTLNDRPYGAISVFKMYDDFDIIDEQLMSQFSQSVQMAIINMQLVSDIRSERERAEVTLHSIGDAVITTNVNGEIEYMNHVAESLTAWSLNEAKSITVQNVFRIEDIDTGEPIHDVVMSCLDDGIIINKSAISLVSRNGNKKDIESSISPILNTSGKAEGVVIVFHDETQRRHLESTIKHQAAHDSLTDLLNRDAFDTELSDHVYGAINNNQNHVLCYLDLDRFKLINDTAGHSAGDQCLIQITSLIQSHIRGDDILGRLGGDEFGLILKNCSQQSALKVTNTIVGAIANMPFNWDGCDYKLGVSIGINPLNSSSQNAAEEIRKADLACYTAKDQGKSQVYVYEKQDSELIRRQQETIWATRITEAIEHNRLCLYAQPIASLKNKKPLNSHVEILVRLIDDGNQIISPAAFIPAAERYNLMHLIDRKVIRETFAYINKYSENDTNNTLYSINLSGNTLTDKDIIRDIKDMVSEFDINTKSVCFEITETAAIQNLKQAKKLIKELKSTGFKFALDDFGSGLSSFQYLKNLPVDFLKIDGSFVADMVNNTIDYAMVAAINEVGHVMGIETIAEYVENDQIIKKLKEINVDYGQGYGIEQPKPIEEILPIESNKKSPSLKIIHNKPGWT</sequence>
<dbReference type="FunFam" id="3.30.70.270:FF:000001">
    <property type="entry name" value="Diguanylate cyclase domain protein"/>
    <property type="match status" value="1"/>
</dbReference>
<dbReference type="InterPro" id="IPR035919">
    <property type="entry name" value="EAL_sf"/>
</dbReference>
<keyword evidence="1" id="KW-0472">Membrane</keyword>
<dbReference type="Gene3D" id="3.30.450.20">
    <property type="entry name" value="PAS domain"/>
    <property type="match status" value="1"/>
</dbReference>
<dbReference type="Pfam" id="PF00563">
    <property type="entry name" value="EAL"/>
    <property type="match status" value="1"/>
</dbReference>
<dbReference type="SUPFAM" id="SSF141868">
    <property type="entry name" value="EAL domain-like"/>
    <property type="match status" value="1"/>
</dbReference>
<dbReference type="SMART" id="SM00065">
    <property type="entry name" value="GAF"/>
    <property type="match status" value="2"/>
</dbReference>
<proteinExistence type="predicted"/>
<feature type="transmembrane region" description="Helical" evidence="1">
    <location>
        <begin position="6"/>
        <end position="24"/>
    </location>
</feature>
<keyword evidence="1" id="KW-0812">Transmembrane</keyword>
<dbReference type="InterPro" id="IPR000014">
    <property type="entry name" value="PAS"/>
</dbReference>
<dbReference type="PROSITE" id="PS50113">
    <property type="entry name" value="PAC"/>
    <property type="match status" value="1"/>
</dbReference>
<feature type="domain" description="GGDEF" evidence="4">
    <location>
        <begin position="782"/>
        <end position="915"/>
    </location>
</feature>
<evidence type="ECO:0000256" key="1">
    <source>
        <dbReference type="SAM" id="Phobius"/>
    </source>
</evidence>
<dbReference type="InterPro" id="IPR000700">
    <property type="entry name" value="PAS-assoc_C"/>
</dbReference>
<dbReference type="SMART" id="SM00091">
    <property type="entry name" value="PAS"/>
    <property type="match status" value="1"/>
</dbReference>
<dbReference type="PROSITE" id="PS50887">
    <property type="entry name" value="GGDEF"/>
    <property type="match status" value="1"/>
</dbReference>
<gene>
    <name evidence="5" type="ORF">MNBD_GAMMA05-266</name>
</gene>
<accession>A0A3B0WRB2</accession>
<dbReference type="InterPro" id="IPR029016">
    <property type="entry name" value="GAF-like_dom_sf"/>
</dbReference>
<dbReference type="PANTHER" id="PTHR44757:SF4">
    <property type="entry name" value="DIGUANYLATE CYCLASE DGCE-RELATED"/>
    <property type="match status" value="1"/>
</dbReference>
<dbReference type="Pfam" id="PF00990">
    <property type="entry name" value="GGDEF"/>
    <property type="match status" value="1"/>
</dbReference>
<dbReference type="InterPro" id="IPR043128">
    <property type="entry name" value="Rev_trsase/Diguanyl_cyclase"/>
</dbReference>
<dbReference type="PANTHER" id="PTHR44757">
    <property type="entry name" value="DIGUANYLATE CYCLASE DGCP"/>
    <property type="match status" value="1"/>
</dbReference>
<dbReference type="Pfam" id="PF19443">
    <property type="entry name" value="DAHL"/>
    <property type="match status" value="1"/>
</dbReference>
<evidence type="ECO:0000259" key="3">
    <source>
        <dbReference type="PROSITE" id="PS50883"/>
    </source>
</evidence>
<dbReference type="SMART" id="SM00052">
    <property type="entry name" value="EAL"/>
    <property type="match status" value="1"/>
</dbReference>
<dbReference type="PROSITE" id="PS50883">
    <property type="entry name" value="EAL"/>
    <property type="match status" value="1"/>
</dbReference>
<dbReference type="CDD" id="cd01948">
    <property type="entry name" value="EAL"/>
    <property type="match status" value="1"/>
</dbReference>
<dbReference type="SUPFAM" id="SSF55073">
    <property type="entry name" value="Nucleotide cyclase"/>
    <property type="match status" value="1"/>
</dbReference>
<dbReference type="InterPro" id="IPR001633">
    <property type="entry name" value="EAL_dom"/>
</dbReference>
<dbReference type="SUPFAM" id="SSF55785">
    <property type="entry name" value="PYP-like sensor domain (PAS domain)"/>
    <property type="match status" value="1"/>
</dbReference>
<dbReference type="Gene3D" id="3.20.20.450">
    <property type="entry name" value="EAL domain"/>
    <property type="match status" value="1"/>
</dbReference>
<evidence type="ECO:0000313" key="5">
    <source>
        <dbReference type="EMBL" id="VAW55120.1"/>
    </source>
</evidence>
<dbReference type="SUPFAM" id="SSF55781">
    <property type="entry name" value="GAF domain-like"/>
    <property type="match status" value="2"/>
</dbReference>
<dbReference type="Pfam" id="PF13185">
    <property type="entry name" value="GAF_2"/>
    <property type="match status" value="1"/>
</dbReference>
<feature type="domain" description="PAC" evidence="2">
    <location>
        <begin position="698"/>
        <end position="750"/>
    </location>
</feature>
<dbReference type="InterPro" id="IPR052155">
    <property type="entry name" value="Biofilm_reg_signaling"/>
</dbReference>
<dbReference type="InterPro" id="IPR035965">
    <property type="entry name" value="PAS-like_dom_sf"/>
</dbReference>
<dbReference type="InterPro" id="IPR045812">
    <property type="entry name" value="DAHL"/>
</dbReference>
<feature type="domain" description="EAL" evidence="3">
    <location>
        <begin position="926"/>
        <end position="1182"/>
    </location>
</feature>
<dbReference type="Gene3D" id="3.30.450.40">
    <property type="match status" value="1"/>
</dbReference>
<keyword evidence="1" id="KW-1133">Transmembrane helix</keyword>
<name>A0A3B0WRB2_9ZZZZ</name>
<dbReference type="AlphaFoldDB" id="A0A3B0WRB2"/>
<dbReference type="Gene3D" id="3.30.70.270">
    <property type="match status" value="1"/>
</dbReference>
<evidence type="ECO:0000259" key="4">
    <source>
        <dbReference type="PROSITE" id="PS50887"/>
    </source>
</evidence>
<protein>
    <submittedName>
        <fullName evidence="5">Diguanylate cyclase/phosphodiesterase (GGDEF &amp; EAL domains) with PAS/PAC sensor(S)</fullName>
    </submittedName>
</protein>
<dbReference type="CDD" id="cd01949">
    <property type="entry name" value="GGDEF"/>
    <property type="match status" value="1"/>
</dbReference>